<dbReference type="SUPFAM" id="SSF54909">
    <property type="entry name" value="Dimeric alpha+beta barrel"/>
    <property type="match status" value="1"/>
</dbReference>
<accession>A0ABV9KDQ0</accession>
<dbReference type="PANTHER" id="PTHR41521">
    <property type="match status" value="1"/>
</dbReference>
<feature type="domain" description="DUF1330" evidence="1">
    <location>
        <begin position="3"/>
        <end position="94"/>
    </location>
</feature>
<evidence type="ECO:0000313" key="2">
    <source>
        <dbReference type="EMBL" id="MFC4668018.1"/>
    </source>
</evidence>
<dbReference type="InterPro" id="IPR011008">
    <property type="entry name" value="Dimeric_a/b-barrel"/>
</dbReference>
<dbReference type="Gene3D" id="3.30.70.100">
    <property type="match status" value="1"/>
</dbReference>
<sequence length="96" mass="10897">MPKGYWIVHVTVTNPEQYAEYVRLDTPVVESFGGKFLVRGGRNETPEAPQKDRHVVIEFPDYDTALACYRSEGYQQAAKIRMAHSQSDIVIIEGQP</sequence>
<reference evidence="3" key="1">
    <citation type="journal article" date="2019" name="Int. J. Syst. Evol. Microbiol.">
        <title>The Global Catalogue of Microorganisms (GCM) 10K type strain sequencing project: providing services to taxonomists for standard genome sequencing and annotation.</title>
        <authorList>
            <consortium name="The Broad Institute Genomics Platform"/>
            <consortium name="The Broad Institute Genome Sequencing Center for Infectious Disease"/>
            <person name="Wu L."/>
            <person name="Ma J."/>
        </authorList>
    </citation>
    <scope>NUCLEOTIDE SEQUENCE [LARGE SCALE GENOMIC DNA]</scope>
    <source>
        <strain evidence="3">CGMCC 4.7283</strain>
    </source>
</reference>
<organism evidence="2 3">
    <name type="scientific">Seohaeicola nanhaiensis</name>
    <dbReference type="NCBI Taxonomy" id="1387282"/>
    <lineage>
        <taxon>Bacteria</taxon>
        <taxon>Pseudomonadati</taxon>
        <taxon>Pseudomonadota</taxon>
        <taxon>Alphaproteobacteria</taxon>
        <taxon>Rhodobacterales</taxon>
        <taxon>Roseobacteraceae</taxon>
        <taxon>Seohaeicola</taxon>
    </lineage>
</organism>
<gene>
    <name evidence="2" type="ORF">ACFO5X_05580</name>
</gene>
<dbReference type="PANTHER" id="PTHR41521:SF4">
    <property type="entry name" value="BLR0684 PROTEIN"/>
    <property type="match status" value="1"/>
</dbReference>
<dbReference type="Proteomes" id="UP001595973">
    <property type="component" value="Unassembled WGS sequence"/>
</dbReference>
<dbReference type="EMBL" id="JBHSGI010000002">
    <property type="protein sequence ID" value="MFC4668018.1"/>
    <property type="molecule type" value="Genomic_DNA"/>
</dbReference>
<protein>
    <submittedName>
        <fullName evidence="2">DUF1330 domain-containing protein</fullName>
    </submittedName>
</protein>
<evidence type="ECO:0000259" key="1">
    <source>
        <dbReference type="Pfam" id="PF07045"/>
    </source>
</evidence>
<evidence type="ECO:0000313" key="3">
    <source>
        <dbReference type="Proteomes" id="UP001595973"/>
    </source>
</evidence>
<dbReference type="Pfam" id="PF07045">
    <property type="entry name" value="DUF1330"/>
    <property type="match status" value="1"/>
</dbReference>
<keyword evidence="3" id="KW-1185">Reference proteome</keyword>
<comment type="caution">
    <text evidence="2">The sequence shown here is derived from an EMBL/GenBank/DDBJ whole genome shotgun (WGS) entry which is preliminary data.</text>
</comment>
<dbReference type="RefSeq" id="WP_380716253.1">
    <property type="nucleotide sequence ID" value="NZ_JBHSGI010000002.1"/>
</dbReference>
<dbReference type="InterPro" id="IPR010753">
    <property type="entry name" value="DUF1330"/>
</dbReference>
<proteinExistence type="predicted"/>
<name>A0ABV9KDQ0_9RHOB</name>